<dbReference type="GO" id="GO:0008083">
    <property type="term" value="F:growth factor activity"/>
    <property type="evidence" value="ECO:0007669"/>
    <property type="project" value="InterPro"/>
</dbReference>
<dbReference type="Gene3D" id="2.80.10.50">
    <property type="match status" value="1"/>
</dbReference>
<evidence type="ECO:0000313" key="3">
    <source>
        <dbReference type="Proteomes" id="UP000594262"/>
    </source>
</evidence>
<reference evidence="2" key="1">
    <citation type="submission" date="2021-01" db="UniProtKB">
        <authorList>
            <consortium name="EnsemblMetazoa"/>
        </authorList>
    </citation>
    <scope>IDENTIFICATION</scope>
</reference>
<dbReference type="InterPro" id="IPR056378">
    <property type="entry name" value="Let-756-like_FGF"/>
</dbReference>
<dbReference type="InterPro" id="IPR008996">
    <property type="entry name" value="IL1/FGF"/>
</dbReference>
<dbReference type="PANTHER" id="PTHR11486">
    <property type="entry name" value="FIBROBLAST GROWTH FACTOR"/>
    <property type="match status" value="1"/>
</dbReference>
<evidence type="ECO:0000313" key="2">
    <source>
        <dbReference type="EnsemblMetazoa" id="CLYHEMP019155.2"/>
    </source>
</evidence>
<dbReference type="Pfam" id="PF00167">
    <property type="entry name" value="FGF"/>
    <property type="match status" value="1"/>
</dbReference>
<protein>
    <recommendedName>
        <fullName evidence="4">Fibroblast growth factor 1-like</fullName>
    </recommendedName>
</protein>
<dbReference type="EnsemblMetazoa" id="CLYHEMT019155.2">
    <property type="protein sequence ID" value="CLYHEMP019155.2"/>
    <property type="gene ID" value="CLYHEMG019155"/>
</dbReference>
<evidence type="ECO:0008006" key="4">
    <source>
        <dbReference type="Google" id="ProtNLM"/>
    </source>
</evidence>
<keyword evidence="3" id="KW-1185">Reference proteome</keyword>
<organism evidence="2 3">
    <name type="scientific">Clytia hemisphaerica</name>
    <dbReference type="NCBI Taxonomy" id="252671"/>
    <lineage>
        <taxon>Eukaryota</taxon>
        <taxon>Metazoa</taxon>
        <taxon>Cnidaria</taxon>
        <taxon>Hydrozoa</taxon>
        <taxon>Hydroidolina</taxon>
        <taxon>Leptothecata</taxon>
        <taxon>Obeliida</taxon>
        <taxon>Clytiidae</taxon>
        <taxon>Clytia</taxon>
    </lineage>
</organism>
<comment type="similarity">
    <text evidence="1">Belongs to the heparin-binding growth factors family.</text>
</comment>
<dbReference type="OrthoDB" id="5987799at2759"/>
<dbReference type="AlphaFoldDB" id="A0A7M5X8S9"/>
<sequence>MYCTRNILLSTKTQNCCDASHSKNRVTFCLFIILIVLAKLCNTENLSPQQNKHPRRHVRIVIRNSPITRSTDNILMRYARERDRTLVRVIRTKRRKRNKDVLHIAPTHMRTVRLKSKTGFFLEIQPSGKVTGHVNKTKYTKMELQVITPHVKRIKSVATGRYLAINRKGKVISKGVSDNETYFFEELSENYDYLYCSIKYPKTDSGLSWYVGLKRSRSRKTLQGRAKRASRTLPGSSDYGFITFRRVVGKLLHDLFLLDLSKVTKQTALVLGYLFVSKA</sequence>
<name>A0A7M5X8S9_9CNID</name>
<dbReference type="Proteomes" id="UP000594262">
    <property type="component" value="Unplaced"/>
</dbReference>
<evidence type="ECO:0000256" key="1">
    <source>
        <dbReference type="ARBA" id="ARBA00007936"/>
    </source>
</evidence>
<accession>A0A7M5X8S9</accession>
<dbReference type="InterPro" id="IPR002209">
    <property type="entry name" value="Fibroblast_GF_fam"/>
</dbReference>
<dbReference type="SMART" id="SM00442">
    <property type="entry name" value="FGF"/>
    <property type="match status" value="1"/>
</dbReference>
<proteinExistence type="inferred from homology"/>
<dbReference type="SUPFAM" id="SSF50353">
    <property type="entry name" value="Cytokine"/>
    <property type="match status" value="1"/>
</dbReference>
<dbReference type="CDD" id="cd00058">
    <property type="entry name" value="beta-trefoil_FGF"/>
    <property type="match status" value="1"/>
</dbReference>